<dbReference type="STRING" id="640132.Srot_2602"/>
<dbReference type="KEGG" id="srt:Srot_2602"/>
<dbReference type="HOGENOM" id="CLU_117621_0_3_11"/>
<dbReference type="eggNOG" id="COG1278">
    <property type="taxonomic scope" value="Bacteria"/>
</dbReference>
<dbReference type="PRINTS" id="PR00050">
    <property type="entry name" value="COLDSHOCK"/>
</dbReference>
<dbReference type="Proteomes" id="UP000002247">
    <property type="component" value="Chromosome"/>
</dbReference>
<dbReference type="OrthoDB" id="7477356at2"/>
<keyword evidence="6" id="KW-0804">Transcription</keyword>
<keyword evidence="4 8" id="KW-0238">DNA-binding</keyword>
<reference evidence="8 9" key="1">
    <citation type="journal article" date="2010" name="Stand. Genomic Sci.">
        <title>Complete genome sequence of Segniliparus rotundus type strain (CDC 1076).</title>
        <authorList>
            <person name="Sikorski J."/>
            <person name="Lapidus A."/>
            <person name="Copeland A."/>
            <person name="Misra M."/>
            <person name="Glavina Del Rio T."/>
            <person name="Nolan M."/>
            <person name="Lucas S."/>
            <person name="Chen F."/>
            <person name="Tice H."/>
            <person name="Cheng J.F."/>
            <person name="Jando M."/>
            <person name="Schneider S."/>
            <person name="Bruce D."/>
            <person name="Goodwin L."/>
            <person name="Pitluck S."/>
            <person name="Liolios K."/>
            <person name="Mikhailova N."/>
            <person name="Pati A."/>
            <person name="Ivanova N."/>
            <person name="Mavromatis K."/>
            <person name="Chen A."/>
            <person name="Palaniappan K."/>
            <person name="Chertkov O."/>
            <person name="Land M."/>
            <person name="Hauser L."/>
            <person name="Chang Y.J."/>
            <person name="Jeffries C.D."/>
            <person name="Brettin T."/>
            <person name="Detter J.C."/>
            <person name="Han C."/>
            <person name="Rohde M."/>
            <person name="Goker M."/>
            <person name="Bristow J."/>
            <person name="Eisen J.A."/>
            <person name="Markowitz V."/>
            <person name="Hugenholtz P."/>
            <person name="Kyrpides N.C."/>
            <person name="Klenk H.P."/>
        </authorList>
    </citation>
    <scope>NUCLEOTIDE SEQUENCE [LARGE SCALE GENOMIC DNA]</scope>
    <source>
        <strain evidence="9">ATCC BAA-972 / CDC 1076 / CIP 108378 / DSM 44985 / JCM 13578</strain>
    </source>
</reference>
<keyword evidence="3" id="KW-0805">Transcription regulation</keyword>
<dbReference type="InterPro" id="IPR012340">
    <property type="entry name" value="NA-bd_OB-fold"/>
</dbReference>
<keyword evidence="5" id="KW-0010">Activator</keyword>
<comment type="subcellular location">
    <subcellularLocation>
        <location evidence="1">Cytoplasm</location>
    </subcellularLocation>
</comment>
<sequence length="77" mass="8377">MALGTVQWFDPEKGFGFIAPDDGSAEVFVRYTAIEGSGFRKLVENQKVEFETALVGKDLHATAVRAAAQARLPHQGQ</sequence>
<evidence type="ECO:0000313" key="8">
    <source>
        <dbReference type="EMBL" id="ADG99037.1"/>
    </source>
</evidence>
<dbReference type="Gene3D" id="2.40.50.140">
    <property type="entry name" value="Nucleic acid-binding proteins"/>
    <property type="match status" value="1"/>
</dbReference>
<dbReference type="PIRSF" id="PIRSF002599">
    <property type="entry name" value="Cold_shock_A"/>
    <property type="match status" value="1"/>
</dbReference>
<protein>
    <submittedName>
        <fullName evidence="8">Cold-shock DNA-binding domain protein</fullName>
    </submittedName>
</protein>
<evidence type="ECO:0000256" key="2">
    <source>
        <dbReference type="ARBA" id="ARBA00022490"/>
    </source>
</evidence>
<keyword evidence="9" id="KW-1185">Reference proteome</keyword>
<name>D6ZC68_SEGRD</name>
<dbReference type="GO" id="GO:0005737">
    <property type="term" value="C:cytoplasm"/>
    <property type="evidence" value="ECO:0007669"/>
    <property type="project" value="UniProtKB-SubCell"/>
</dbReference>
<dbReference type="InterPro" id="IPR011129">
    <property type="entry name" value="CSD"/>
</dbReference>
<keyword evidence="2" id="KW-0963">Cytoplasm</keyword>
<dbReference type="InterPro" id="IPR002059">
    <property type="entry name" value="CSP_DNA-bd"/>
</dbReference>
<dbReference type="AlphaFoldDB" id="D6ZC68"/>
<dbReference type="GO" id="GO:0003677">
    <property type="term" value="F:DNA binding"/>
    <property type="evidence" value="ECO:0007669"/>
    <property type="project" value="UniProtKB-KW"/>
</dbReference>
<evidence type="ECO:0000256" key="1">
    <source>
        <dbReference type="ARBA" id="ARBA00004496"/>
    </source>
</evidence>
<organism evidence="8 9">
    <name type="scientific">Segniliparus rotundus (strain ATCC BAA-972 / CDC 1076 / CIP 108378 / DSM 44985 / JCM 13578)</name>
    <dbReference type="NCBI Taxonomy" id="640132"/>
    <lineage>
        <taxon>Bacteria</taxon>
        <taxon>Bacillati</taxon>
        <taxon>Actinomycetota</taxon>
        <taxon>Actinomycetes</taxon>
        <taxon>Mycobacteriales</taxon>
        <taxon>Segniliparaceae</taxon>
        <taxon>Segniliparus</taxon>
    </lineage>
</organism>
<gene>
    <name evidence="8" type="ordered locus">Srot_2602</name>
</gene>
<dbReference type="PROSITE" id="PS51857">
    <property type="entry name" value="CSD_2"/>
    <property type="match status" value="1"/>
</dbReference>
<dbReference type="EMBL" id="CP001958">
    <property type="protein sequence ID" value="ADG99037.1"/>
    <property type="molecule type" value="Genomic_DNA"/>
</dbReference>
<evidence type="ECO:0000256" key="4">
    <source>
        <dbReference type="ARBA" id="ARBA00023125"/>
    </source>
</evidence>
<dbReference type="PANTHER" id="PTHR46565:SF20">
    <property type="entry name" value="COLD SHOCK DOMAIN-CONTAINING PROTEIN 4"/>
    <property type="match status" value="1"/>
</dbReference>
<dbReference type="CDD" id="cd04458">
    <property type="entry name" value="CSP_CDS"/>
    <property type="match status" value="1"/>
</dbReference>
<proteinExistence type="predicted"/>
<dbReference type="Pfam" id="PF00313">
    <property type="entry name" value="CSD"/>
    <property type="match status" value="1"/>
</dbReference>
<dbReference type="SUPFAM" id="SSF50249">
    <property type="entry name" value="Nucleic acid-binding proteins"/>
    <property type="match status" value="1"/>
</dbReference>
<feature type="domain" description="CSD" evidence="7">
    <location>
        <begin position="1"/>
        <end position="66"/>
    </location>
</feature>
<dbReference type="PANTHER" id="PTHR46565">
    <property type="entry name" value="COLD SHOCK DOMAIN PROTEIN 2"/>
    <property type="match status" value="1"/>
</dbReference>
<evidence type="ECO:0000256" key="5">
    <source>
        <dbReference type="ARBA" id="ARBA00023159"/>
    </source>
</evidence>
<dbReference type="RefSeq" id="WP_013139486.1">
    <property type="nucleotide sequence ID" value="NC_014168.1"/>
</dbReference>
<evidence type="ECO:0000256" key="6">
    <source>
        <dbReference type="ARBA" id="ARBA00023163"/>
    </source>
</evidence>
<dbReference type="InterPro" id="IPR012156">
    <property type="entry name" value="Cold_shock_CspA"/>
</dbReference>
<evidence type="ECO:0000256" key="3">
    <source>
        <dbReference type="ARBA" id="ARBA00023015"/>
    </source>
</evidence>
<accession>D6ZC68</accession>
<evidence type="ECO:0000259" key="7">
    <source>
        <dbReference type="PROSITE" id="PS51857"/>
    </source>
</evidence>
<dbReference type="SMART" id="SM00357">
    <property type="entry name" value="CSP"/>
    <property type="match status" value="1"/>
</dbReference>
<evidence type="ECO:0000313" key="9">
    <source>
        <dbReference type="Proteomes" id="UP000002247"/>
    </source>
</evidence>